<protein>
    <submittedName>
        <fullName evidence="2">Phage integrase family protein</fullName>
    </submittedName>
</protein>
<gene>
    <name evidence="2" type="ORF">FB550_109196</name>
</gene>
<dbReference type="GO" id="GO:0006310">
    <property type="term" value="P:DNA recombination"/>
    <property type="evidence" value="ECO:0007669"/>
    <property type="project" value="UniProtKB-KW"/>
</dbReference>
<dbReference type="Gene3D" id="1.10.443.10">
    <property type="entry name" value="Intergrase catalytic core"/>
    <property type="match status" value="1"/>
</dbReference>
<dbReference type="Proteomes" id="UP000319671">
    <property type="component" value="Unassembled WGS sequence"/>
</dbReference>
<dbReference type="GO" id="GO:0003677">
    <property type="term" value="F:DNA binding"/>
    <property type="evidence" value="ECO:0007669"/>
    <property type="project" value="InterPro"/>
</dbReference>
<keyword evidence="1" id="KW-0233">DNA recombination</keyword>
<accession>A0A561D5G5</accession>
<evidence type="ECO:0000256" key="1">
    <source>
        <dbReference type="ARBA" id="ARBA00023172"/>
    </source>
</evidence>
<dbReference type="InterPro" id="IPR013762">
    <property type="entry name" value="Integrase-like_cat_sf"/>
</dbReference>
<dbReference type="EMBL" id="VIVN01000009">
    <property type="protein sequence ID" value="TWD98686.1"/>
    <property type="molecule type" value="Genomic_DNA"/>
</dbReference>
<evidence type="ECO:0000313" key="2">
    <source>
        <dbReference type="EMBL" id="TWD98686.1"/>
    </source>
</evidence>
<dbReference type="SUPFAM" id="SSF56349">
    <property type="entry name" value="DNA breaking-rejoining enzymes"/>
    <property type="match status" value="1"/>
</dbReference>
<evidence type="ECO:0000313" key="3">
    <source>
        <dbReference type="Proteomes" id="UP000319671"/>
    </source>
</evidence>
<comment type="caution">
    <text evidence="2">The sequence shown here is derived from an EMBL/GenBank/DDBJ whole genome shotgun (WGS) entry which is preliminary data.</text>
</comment>
<organism evidence="2 3">
    <name type="scientific">Neobacillus bataviensis</name>
    <dbReference type="NCBI Taxonomy" id="220685"/>
    <lineage>
        <taxon>Bacteria</taxon>
        <taxon>Bacillati</taxon>
        <taxon>Bacillota</taxon>
        <taxon>Bacilli</taxon>
        <taxon>Bacillales</taxon>
        <taxon>Bacillaceae</taxon>
        <taxon>Neobacillus</taxon>
    </lineage>
</organism>
<reference evidence="2 3" key="1">
    <citation type="submission" date="2019-06" db="EMBL/GenBank/DDBJ databases">
        <title>Sorghum-associated microbial communities from plants grown in Nebraska, USA.</title>
        <authorList>
            <person name="Schachtman D."/>
        </authorList>
    </citation>
    <scope>NUCLEOTIDE SEQUENCE [LARGE SCALE GENOMIC DNA]</scope>
    <source>
        <strain evidence="2 3">2482</strain>
    </source>
</reference>
<name>A0A561D5G5_9BACI</name>
<proteinExistence type="predicted"/>
<dbReference type="InterPro" id="IPR011010">
    <property type="entry name" value="DNA_brk_join_enz"/>
</dbReference>
<dbReference type="AlphaFoldDB" id="A0A561D5G5"/>
<sequence length="48" mass="5480">MCLEAGMPLQEVSERSGHEDISTTNEFYIHITDKMKKTSIGKLHERTS</sequence>
<dbReference type="GO" id="GO:0015074">
    <property type="term" value="P:DNA integration"/>
    <property type="evidence" value="ECO:0007669"/>
    <property type="project" value="InterPro"/>
</dbReference>
<keyword evidence="3" id="KW-1185">Reference proteome</keyword>